<name>X1DZ51_9ZZZZ</name>
<dbReference type="GO" id="GO:0051536">
    <property type="term" value="F:iron-sulfur cluster binding"/>
    <property type="evidence" value="ECO:0007669"/>
    <property type="project" value="InterPro"/>
</dbReference>
<feature type="domain" description="Aldehyde ferredoxin oxidoreductase C-terminal" evidence="1">
    <location>
        <begin position="6"/>
        <end position="252"/>
    </location>
</feature>
<protein>
    <recommendedName>
        <fullName evidence="1">Aldehyde ferredoxin oxidoreductase C-terminal domain-containing protein</fullName>
    </recommendedName>
</protein>
<accession>X1DZ51</accession>
<dbReference type="Gene3D" id="1.10.569.10">
    <property type="entry name" value="Aldehyde Ferredoxin Oxidoreductase Protein, subunit A, domain 2"/>
    <property type="match status" value="1"/>
</dbReference>
<dbReference type="PANTHER" id="PTHR30038:SF0">
    <property type="entry name" value="TUNGSTEN-CONTAINING ALDEHYDE FERREDOXIN OXIDOREDUCTASE"/>
    <property type="match status" value="1"/>
</dbReference>
<dbReference type="AlphaFoldDB" id="X1DZ51"/>
<dbReference type="PANTHER" id="PTHR30038">
    <property type="entry name" value="ALDEHYDE FERREDOXIN OXIDOREDUCTASE"/>
    <property type="match status" value="1"/>
</dbReference>
<dbReference type="InterPro" id="IPR001203">
    <property type="entry name" value="OxRdtase_Ald_Fedxn_C"/>
</dbReference>
<dbReference type="InterPro" id="IPR036021">
    <property type="entry name" value="Tungsten_al_ferr_oxy-like_C"/>
</dbReference>
<proteinExistence type="predicted"/>
<evidence type="ECO:0000313" key="2">
    <source>
        <dbReference type="EMBL" id="GAH25552.1"/>
    </source>
</evidence>
<gene>
    <name evidence="2" type="ORF">S03H2_07723</name>
</gene>
<sequence>FSGSFPCFSCPIGCAKRAVIKEGEYKTDNEIEAAEYETVAGFGSMLLNDNLESIQKANYLCNDYGIDTISGSSTIAFIYYLFNNGKINSDDINGLDPKWGEITPALELIKMIAFKEGIGDIMAEGSDKVGQKFNIPQDEIATVYGMEIPYHDLRRMFGMAVSYAMATPRGPCHTSCDPYYVLLGIPLDDFGIKSNVDWYQDDAAMAEYCARIQDYRAIYSSLIVCSFANQPPTMILDMLTKAAGLNLTMEDFIYGIENDFW</sequence>
<reference evidence="2" key="1">
    <citation type="journal article" date="2014" name="Front. Microbiol.">
        <title>High frequency of phylogenetically diverse reductive dehalogenase-homologous genes in deep subseafloor sedimentary metagenomes.</title>
        <authorList>
            <person name="Kawai M."/>
            <person name="Futagami T."/>
            <person name="Toyoda A."/>
            <person name="Takaki Y."/>
            <person name="Nishi S."/>
            <person name="Hori S."/>
            <person name="Arai W."/>
            <person name="Tsubouchi T."/>
            <person name="Morono Y."/>
            <person name="Uchiyama I."/>
            <person name="Ito T."/>
            <person name="Fujiyama A."/>
            <person name="Inagaki F."/>
            <person name="Takami H."/>
        </authorList>
    </citation>
    <scope>NUCLEOTIDE SEQUENCE</scope>
    <source>
        <strain evidence="2">Expedition CK06-06</strain>
    </source>
</reference>
<feature type="non-terminal residue" evidence="2">
    <location>
        <position position="1"/>
    </location>
</feature>
<evidence type="ECO:0000259" key="1">
    <source>
        <dbReference type="Pfam" id="PF01314"/>
    </source>
</evidence>
<organism evidence="2">
    <name type="scientific">marine sediment metagenome</name>
    <dbReference type="NCBI Taxonomy" id="412755"/>
    <lineage>
        <taxon>unclassified sequences</taxon>
        <taxon>metagenomes</taxon>
        <taxon>ecological metagenomes</taxon>
    </lineage>
</organism>
<dbReference type="InterPro" id="IPR051919">
    <property type="entry name" value="W-dependent_AOR"/>
</dbReference>
<dbReference type="EMBL" id="BARU01003613">
    <property type="protein sequence ID" value="GAH25552.1"/>
    <property type="molecule type" value="Genomic_DNA"/>
</dbReference>
<comment type="caution">
    <text evidence="2">The sequence shown here is derived from an EMBL/GenBank/DDBJ whole genome shotgun (WGS) entry which is preliminary data.</text>
</comment>
<dbReference type="SUPFAM" id="SSF48310">
    <property type="entry name" value="Aldehyde ferredoxin oxidoreductase, C-terminal domains"/>
    <property type="match status" value="1"/>
</dbReference>
<dbReference type="Pfam" id="PF01314">
    <property type="entry name" value="AFOR_C"/>
    <property type="match status" value="1"/>
</dbReference>
<dbReference type="GO" id="GO:0016625">
    <property type="term" value="F:oxidoreductase activity, acting on the aldehyde or oxo group of donors, iron-sulfur protein as acceptor"/>
    <property type="evidence" value="ECO:0007669"/>
    <property type="project" value="InterPro"/>
</dbReference>
<dbReference type="InterPro" id="IPR013984">
    <property type="entry name" value="Ald_Fedxn_OxRdtase_dom2"/>
</dbReference>
<dbReference type="GO" id="GO:0009055">
    <property type="term" value="F:electron transfer activity"/>
    <property type="evidence" value="ECO:0007669"/>
    <property type="project" value="InterPro"/>
</dbReference>